<keyword evidence="2" id="KW-1185">Reference proteome</keyword>
<organism evidence="1 2">
    <name type="scientific">Zarea fungicola</name>
    <dbReference type="NCBI Taxonomy" id="93591"/>
    <lineage>
        <taxon>Eukaryota</taxon>
        <taxon>Fungi</taxon>
        <taxon>Dikarya</taxon>
        <taxon>Ascomycota</taxon>
        <taxon>Pezizomycotina</taxon>
        <taxon>Sordariomycetes</taxon>
        <taxon>Hypocreomycetidae</taxon>
        <taxon>Hypocreales</taxon>
        <taxon>Cordycipitaceae</taxon>
        <taxon>Zarea</taxon>
    </lineage>
</organism>
<accession>A0ACC1NQ99</accession>
<protein>
    <submittedName>
        <fullName evidence="1">Uncharacterized protein</fullName>
    </submittedName>
</protein>
<proteinExistence type="predicted"/>
<evidence type="ECO:0000313" key="2">
    <source>
        <dbReference type="Proteomes" id="UP001143910"/>
    </source>
</evidence>
<dbReference type="EMBL" id="JANJQO010000142">
    <property type="protein sequence ID" value="KAJ2981254.1"/>
    <property type="molecule type" value="Genomic_DNA"/>
</dbReference>
<name>A0ACC1NQ99_9HYPO</name>
<comment type="caution">
    <text evidence="1">The sequence shown here is derived from an EMBL/GenBank/DDBJ whole genome shotgun (WGS) entry which is preliminary data.</text>
</comment>
<sequence>MPDKVLLTTLAINVIFLATGAIQLGFCLIVQGLIGKATTDGREAVRHLLYAEFPLTAGIANASIILATFVFTLPGLVSKGRSWLKISGYLISICAVFTLCLGVVLWVMTLQIKNHFFPTYLDQEASIQSAIQTSFGCCGYINASTPAFITDTTCPSPAAAALLRGCATSISSFANISIDVIFTALFGMVGVDALLILSIAALLKVRKERERYRHIDEKGGYQQF</sequence>
<gene>
    <name evidence="1" type="ORF">NQ176_g2133</name>
</gene>
<reference evidence="1" key="1">
    <citation type="submission" date="2022-08" db="EMBL/GenBank/DDBJ databases">
        <title>Genome Sequence of Lecanicillium fungicola.</title>
        <authorList>
            <person name="Buettner E."/>
        </authorList>
    </citation>
    <scope>NUCLEOTIDE SEQUENCE</scope>
    <source>
        <strain evidence="1">Babe33</strain>
    </source>
</reference>
<dbReference type="Proteomes" id="UP001143910">
    <property type="component" value="Unassembled WGS sequence"/>
</dbReference>
<evidence type="ECO:0000313" key="1">
    <source>
        <dbReference type="EMBL" id="KAJ2981254.1"/>
    </source>
</evidence>